<evidence type="ECO:0000256" key="4">
    <source>
        <dbReference type="ARBA" id="ARBA00022898"/>
    </source>
</evidence>
<proteinExistence type="inferred from homology"/>
<dbReference type="SUPFAM" id="SSF53383">
    <property type="entry name" value="PLP-dependent transferases"/>
    <property type="match status" value="1"/>
</dbReference>
<evidence type="ECO:0000313" key="7">
    <source>
        <dbReference type="EMBL" id="PQF24264.1"/>
    </source>
</evidence>
<comment type="catalytic activity">
    <reaction evidence="5">
        <text>(sulfur carrier)-H + L-cysteine = (sulfur carrier)-SH + L-alanine</text>
        <dbReference type="Rhea" id="RHEA:43892"/>
        <dbReference type="Rhea" id="RHEA-COMP:14737"/>
        <dbReference type="Rhea" id="RHEA-COMP:14739"/>
        <dbReference type="ChEBI" id="CHEBI:29917"/>
        <dbReference type="ChEBI" id="CHEBI:35235"/>
        <dbReference type="ChEBI" id="CHEBI:57972"/>
        <dbReference type="ChEBI" id="CHEBI:64428"/>
        <dbReference type="EC" id="2.8.1.7"/>
    </reaction>
</comment>
<keyword evidence="4" id="KW-0663">Pyridoxal phosphate</keyword>
<dbReference type="EMBL" id="PUAP01000016">
    <property type="protein sequence ID" value="PQF24264.1"/>
    <property type="molecule type" value="Genomic_DNA"/>
</dbReference>
<dbReference type="InterPro" id="IPR015421">
    <property type="entry name" value="PyrdxlP-dep_Trfase_major"/>
</dbReference>
<gene>
    <name evidence="7" type="ORF">CUS89_04545</name>
</gene>
<name>A0A2S7RWD7_ENTMU</name>
<evidence type="ECO:0000256" key="2">
    <source>
        <dbReference type="ARBA" id="ARBA00010447"/>
    </source>
</evidence>
<dbReference type="InterPro" id="IPR016454">
    <property type="entry name" value="Cysteine_dSase"/>
</dbReference>
<dbReference type="InterPro" id="IPR015422">
    <property type="entry name" value="PyrdxlP-dep_Trfase_small"/>
</dbReference>
<organism evidence="7 8">
    <name type="scientific">Enterococcus mundtii</name>
    <dbReference type="NCBI Taxonomy" id="53346"/>
    <lineage>
        <taxon>Bacteria</taxon>
        <taxon>Bacillati</taxon>
        <taxon>Bacillota</taxon>
        <taxon>Bacilli</taxon>
        <taxon>Lactobacillales</taxon>
        <taxon>Enterococcaceae</taxon>
        <taxon>Enterococcus</taxon>
    </lineage>
</organism>
<reference evidence="7 8" key="1">
    <citation type="journal article" date="2018" name="Pathog. Dis.">
        <title>Whole-genome sequencing based characterization of antimicrobial resistance in Enterococcus.</title>
        <authorList>
            <person name="Tyson G."/>
        </authorList>
    </citation>
    <scope>NUCLEOTIDE SEQUENCE [LARGE SCALE GENOMIC DNA]</scope>
    <source>
        <strain evidence="7 8">CVM N55263</strain>
    </source>
</reference>
<dbReference type="AlphaFoldDB" id="A0A2S7RWD7"/>
<dbReference type="InterPro" id="IPR015424">
    <property type="entry name" value="PyrdxlP-dep_Trfase"/>
</dbReference>
<dbReference type="EC" id="2.8.1.7" evidence="3"/>
<dbReference type="Gene3D" id="3.40.640.10">
    <property type="entry name" value="Type I PLP-dependent aspartate aminotransferase-like (Major domain)"/>
    <property type="match status" value="1"/>
</dbReference>
<dbReference type="Proteomes" id="UP000237934">
    <property type="component" value="Unassembled WGS sequence"/>
</dbReference>
<comment type="cofactor">
    <cofactor evidence="1">
        <name>pyridoxal 5'-phosphate</name>
        <dbReference type="ChEBI" id="CHEBI:597326"/>
    </cofactor>
</comment>
<evidence type="ECO:0000313" key="8">
    <source>
        <dbReference type="Proteomes" id="UP000237934"/>
    </source>
</evidence>
<comment type="similarity">
    <text evidence="2">Belongs to the class-V pyridoxal-phosphate-dependent aminotransferase family. Csd subfamily.</text>
</comment>
<protein>
    <recommendedName>
        <fullName evidence="3">cysteine desulfurase</fullName>
        <ecNumber evidence="3">2.8.1.7</ecNumber>
    </recommendedName>
</protein>
<evidence type="ECO:0000256" key="1">
    <source>
        <dbReference type="ARBA" id="ARBA00001933"/>
    </source>
</evidence>
<sequence>MDSIYFDNASTSFPKSKKVLESISDFIKNTDGSYNRSESTEESDYIFETRRKIAELIGVKYPTHIIFTSNATEALNTIIFGFVNKNANIVSTVTEHNSVIRPLTYLQKSRNLTVDWAECDRYGLINVDELIDFVDEKTDLVIVNHGSNVTGQVQPIAEICKRVKQKGDIPILIDMSQTLGHIEIDNNNLEADFIVFTGHKALKALTGIGGFYINPKHTSISPLKVGGTGVLSELLSQPRTLPYYFESGTLNYPGIFSLYCSLSEMSIETLKNKKEYIYTLTDYLINKLTDMHDIDVYSNANVLGIITFNIKGMIPARVSSLLQKEHIKTRSGLLCAPFIHHYVHDNVYGCVRISLCELNTKEEVDKLIHVLRGICHNVEEYQNIRLPKVYELPIPERKYFNAK</sequence>
<dbReference type="Gene3D" id="3.90.1150.10">
    <property type="entry name" value="Aspartate Aminotransferase, domain 1"/>
    <property type="match status" value="1"/>
</dbReference>
<dbReference type="Pfam" id="PF00266">
    <property type="entry name" value="Aminotran_5"/>
    <property type="match status" value="1"/>
</dbReference>
<evidence type="ECO:0000256" key="5">
    <source>
        <dbReference type="ARBA" id="ARBA00050776"/>
    </source>
</evidence>
<dbReference type="RefSeq" id="WP_104871213.1">
    <property type="nucleotide sequence ID" value="NZ_PUAP01000016.1"/>
</dbReference>
<comment type="caution">
    <text evidence="7">The sequence shown here is derived from an EMBL/GenBank/DDBJ whole genome shotgun (WGS) entry which is preliminary data.</text>
</comment>
<dbReference type="InterPro" id="IPR000192">
    <property type="entry name" value="Aminotrans_V_dom"/>
</dbReference>
<dbReference type="PANTHER" id="PTHR43586">
    <property type="entry name" value="CYSTEINE DESULFURASE"/>
    <property type="match status" value="1"/>
</dbReference>
<feature type="domain" description="Aminotransferase class V" evidence="6">
    <location>
        <begin position="4"/>
        <end position="367"/>
    </location>
</feature>
<dbReference type="GO" id="GO:0031071">
    <property type="term" value="F:cysteine desulfurase activity"/>
    <property type="evidence" value="ECO:0007669"/>
    <property type="project" value="UniProtKB-EC"/>
</dbReference>
<dbReference type="PIRSF" id="PIRSF005572">
    <property type="entry name" value="NifS"/>
    <property type="match status" value="1"/>
</dbReference>
<accession>A0A2S7RWD7</accession>
<dbReference type="PANTHER" id="PTHR43586:SF4">
    <property type="entry name" value="ISOPENICILLIN N EPIMERASE"/>
    <property type="match status" value="1"/>
</dbReference>
<evidence type="ECO:0000259" key="6">
    <source>
        <dbReference type="Pfam" id="PF00266"/>
    </source>
</evidence>
<evidence type="ECO:0000256" key="3">
    <source>
        <dbReference type="ARBA" id="ARBA00012239"/>
    </source>
</evidence>